<keyword evidence="6" id="KW-0863">Zinc-finger</keyword>
<feature type="compositionally biased region" description="Basic and acidic residues" evidence="9">
    <location>
        <begin position="354"/>
        <end position="373"/>
    </location>
</feature>
<keyword evidence="5" id="KW-0677">Repeat</keyword>
<evidence type="ECO:0000256" key="2">
    <source>
        <dbReference type="ARBA" id="ARBA00012251"/>
    </source>
</evidence>
<dbReference type="SUPFAM" id="SSF57850">
    <property type="entry name" value="RING/U-box"/>
    <property type="match status" value="1"/>
</dbReference>
<name>A0A9P6GPR0_9PLEO</name>
<evidence type="ECO:0000256" key="8">
    <source>
        <dbReference type="ARBA" id="ARBA00022833"/>
    </source>
</evidence>
<dbReference type="GO" id="GO:0061630">
    <property type="term" value="F:ubiquitin protein ligase activity"/>
    <property type="evidence" value="ECO:0007669"/>
    <property type="project" value="UniProtKB-EC"/>
</dbReference>
<accession>A0A9P6GPR0</accession>
<feature type="region of interest" description="Disordered" evidence="9">
    <location>
        <begin position="322"/>
        <end position="454"/>
    </location>
</feature>
<feature type="domain" description="RING-type" evidence="10">
    <location>
        <begin position="1"/>
        <end position="214"/>
    </location>
</feature>
<reference evidence="11" key="1">
    <citation type="journal article" date="2020" name="Mol. Plant Microbe Interact.">
        <title>Genome Sequence of the Biocontrol Agent Coniothyrium minitans strain Conio (IMI 134523).</title>
        <authorList>
            <person name="Patel D."/>
            <person name="Shittu T.A."/>
            <person name="Baroncelli R."/>
            <person name="Muthumeenakshi S."/>
            <person name="Osborne T.H."/>
            <person name="Janganan T.K."/>
            <person name="Sreenivasaprasad S."/>
        </authorList>
    </citation>
    <scope>NUCLEOTIDE SEQUENCE</scope>
    <source>
        <strain evidence="11">Conio</strain>
    </source>
</reference>
<evidence type="ECO:0000256" key="5">
    <source>
        <dbReference type="ARBA" id="ARBA00022737"/>
    </source>
</evidence>
<keyword evidence="4" id="KW-0479">Metal-binding</keyword>
<dbReference type="CDD" id="cd22584">
    <property type="entry name" value="Rcat_RBR_unk"/>
    <property type="match status" value="1"/>
</dbReference>
<dbReference type="Pfam" id="PF01485">
    <property type="entry name" value="IBR"/>
    <property type="match status" value="1"/>
</dbReference>
<dbReference type="InterPro" id="IPR002867">
    <property type="entry name" value="IBR_dom"/>
</dbReference>
<evidence type="ECO:0000256" key="7">
    <source>
        <dbReference type="ARBA" id="ARBA00022786"/>
    </source>
</evidence>
<gene>
    <name evidence="11" type="ORF">PMIN01_04138</name>
</gene>
<protein>
    <recommendedName>
        <fullName evidence="2">RBR-type E3 ubiquitin transferase</fullName>
        <ecNumber evidence="2">2.3.2.31</ecNumber>
    </recommendedName>
</protein>
<evidence type="ECO:0000256" key="4">
    <source>
        <dbReference type="ARBA" id="ARBA00022723"/>
    </source>
</evidence>
<dbReference type="OrthoDB" id="10009520at2759"/>
<dbReference type="InterPro" id="IPR044066">
    <property type="entry name" value="TRIAD_supradom"/>
</dbReference>
<comment type="caution">
    <text evidence="11">The sequence shown here is derived from an EMBL/GenBank/DDBJ whole genome shotgun (WGS) entry which is preliminary data.</text>
</comment>
<dbReference type="PROSITE" id="PS51873">
    <property type="entry name" value="TRIAD"/>
    <property type="match status" value="1"/>
</dbReference>
<dbReference type="InterPro" id="IPR031127">
    <property type="entry name" value="E3_UB_ligase_RBR"/>
</dbReference>
<proteinExistence type="predicted"/>
<dbReference type="EMBL" id="WJXW01000003">
    <property type="protein sequence ID" value="KAF9738855.1"/>
    <property type="molecule type" value="Genomic_DNA"/>
</dbReference>
<dbReference type="AlphaFoldDB" id="A0A9P6GPR0"/>
<dbReference type="Proteomes" id="UP000756921">
    <property type="component" value="Unassembled WGS sequence"/>
</dbReference>
<dbReference type="GO" id="GO:0008270">
    <property type="term" value="F:zinc ion binding"/>
    <property type="evidence" value="ECO:0007669"/>
    <property type="project" value="UniProtKB-KW"/>
</dbReference>
<dbReference type="GO" id="GO:0016567">
    <property type="term" value="P:protein ubiquitination"/>
    <property type="evidence" value="ECO:0007669"/>
    <property type="project" value="InterPro"/>
</dbReference>
<feature type="compositionally biased region" description="Acidic residues" evidence="9">
    <location>
        <begin position="389"/>
        <end position="398"/>
    </location>
</feature>
<keyword evidence="8" id="KW-0862">Zinc</keyword>
<dbReference type="Gene3D" id="1.20.120.1750">
    <property type="match status" value="1"/>
</dbReference>
<feature type="compositionally biased region" description="Acidic residues" evidence="9">
    <location>
        <begin position="334"/>
        <end position="353"/>
    </location>
</feature>
<organism evidence="11 12">
    <name type="scientific">Paraphaeosphaeria minitans</name>
    <dbReference type="NCBI Taxonomy" id="565426"/>
    <lineage>
        <taxon>Eukaryota</taxon>
        <taxon>Fungi</taxon>
        <taxon>Dikarya</taxon>
        <taxon>Ascomycota</taxon>
        <taxon>Pezizomycotina</taxon>
        <taxon>Dothideomycetes</taxon>
        <taxon>Pleosporomycetidae</taxon>
        <taxon>Pleosporales</taxon>
        <taxon>Massarineae</taxon>
        <taxon>Didymosphaeriaceae</taxon>
        <taxon>Paraphaeosphaeria</taxon>
    </lineage>
</organism>
<evidence type="ECO:0000259" key="10">
    <source>
        <dbReference type="PROSITE" id="PS51873"/>
    </source>
</evidence>
<evidence type="ECO:0000256" key="9">
    <source>
        <dbReference type="SAM" id="MobiDB-lite"/>
    </source>
</evidence>
<keyword evidence="12" id="KW-1185">Reference proteome</keyword>
<evidence type="ECO:0000313" key="12">
    <source>
        <dbReference type="Proteomes" id="UP000756921"/>
    </source>
</evidence>
<feature type="compositionally biased region" description="Acidic residues" evidence="9">
    <location>
        <begin position="247"/>
        <end position="268"/>
    </location>
</feature>
<sequence>MPRECVICNEADSEVSPLLQLPCLRHWVCREGCVASYFENATANESLYPPQCCKEPIYLERFDEFVPAGVKAAFLAKEQGEYTILPKYRVYCANKTCSKFLHPNGHIQDAGPNKAYAVCDNDDCFQATCCYCKTLLADGAESHVCKINVEDEKFKETVAKRGFKECFFCGATIELAEACNHITCGCGNNFCYICGKEWIGEHGCPQYGPANYDEDGFNVRGYHRDTGLSREGRTFQEQMLIDRGEGANEDSDEDEDQEGENGENGDELEDIMWHEILSQVDPVRRQMLESVDPDEREDALMQLQVELIDQGIVFNLQAPPVPQQQQGEVGSGDEHDDNNDGEGNDESNNDDGEAGFHGEDTQGERAQEGRIENVEVIQGIDPSMGVEEPMFDFDEDDGDLYRADITPQNHQGNNYNPPMAGAWVDSDVPSPDGLSAGTTPTSASLPEDPAELSD</sequence>
<keyword evidence="7" id="KW-0833">Ubl conjugation pathway</keyword>
<evidence type="ECO:0000256" key="6">
    <source>
        <dbReference type="ARBA" id="ARBA00022771"/>
    </source>
</evidence>
<evidence type="ECO:0000313" key="11">
    <source>
        <dbReference type="EMBL" id="KAF9738855.1"/>
    </source>
</evidence>
<dbReference type="PANTHER" id="PTHR11685">
    <property type="entry name" value="RBR FAMILY RING FINGER AND IBR DOMAIN-CONTAINING"/>
    <property type="match status" value="1"/>
</dbReference>
<feature type="region of interest" description="Disordered" evidence="9">
    <location>
        <begin position="243"/>
        <end position="268"/>
    </location>
</feature>
<feature type="compositionally biased region" description="Polar residues" evidence="9">
    <location>
        <begin position="406"/>
        <end position="416"/>
    </location>
</feature>
<dbReference type="EC" id="2.3.2.31" evidence="2"/>
<evidence type="ECO:0000256" key="3">
    <source>
        <dbReference type="ARBA" id="ARBA00022679"/>
    </source>
</evidence>
<comment type="catalytic activity">
    <reaction evidence="1">
        <text>[E2 ubiquitin-conjugating enzyme]-S-ubiquitinyl-L-cysteine + [acceptor protein]-L-lysine = [E2 ubiquitin-conjugating enzyme]-L-cysteine + [acceptor protein]-N(6)-ubiquitinyl-L-lysine.</text>
        <dbReference type="EC" id="2.3.2.31"/>
    </reaction>
</comment>
<keyword evidence="3" id="KW-0808">Transferase</keyword>
<evidence type="ECO:0000256" key="1">
    <source>
        <dbReference type="ARBA" id="ARBA00001798"/>
    </source>
</evidence>